<evidence type="ECO:0000313" key="1">
    <source>
        <dbReference type="EMBL" id="GFO48698.1"/>
    </source>
</evidence>
<keyword evidence="2" id="KW-1185">Reference proteome</keyword>
<sequence>ANNLMVLNTWFKCHQRRKYTWISPNGETKNQIDFIMVNKQWFSSFSNCVTKPGADCDTDHILLTAKLKLKGFKKKVTEIPLIRYDLARQHDTEGLNKYLIETENRFEILLKTDEEKSPDELWTDMKEIWNQTAESLLGRKKISKGKPWISEKTKELADRKRKAREEGDKPEYQRLKADIKKQVSADKREWLTTECAKIQEFDINNKSKDLFNQIRRVKRKPFQPKQITVKNQQGTSLTDPIEIMNRWKEYGEKLFDSEAASSDPCGHIERKEPEPMMTEIETAIRKLKNGKSPGMDNIPAELLKACGNNALKAKHKLCTTIWNTCRWPTEWKEQELIMLYKAGDAKDCSNYRTIALISHTSKIMLYIILERIKTKVEEELAEEQAGFRPGRGTGGMLCAIQVISKCTLMKDIIQGKLEGKRGRGRPRAAYLDNIKTWTRRNSTEIYTMTERREEWRKLVQKAVRAANASRSDAG</sequence>
<organism evidence="1 2">
    <name type="scientific">Plakobranchus ocellatus</name>
    <dbReference type="NCBI Taxonomy" id="259542"/>
    <lineage>
        <taxon>Eukaryota</taxon>
        <taxon>Metazoa</taxon>
        <taxon>Spiralia</taxon>
        <taxon>Lophotrochozoa</taxon>
        <taxon>Mollusca</taxon>
        <taxon>Gastropoda</taxon>
        <taxon>Heterobranchia</taxon>
        <taxon>Euthyneura</taxon>
        <taxon>Panpulmonata</taxon>
        <taxon>Sacoglossa</taxon>
        <taxon>Placobranchoidea</taxon>
        <taxon>Plakobranchidae</taxon>
        <taxon>Plakobranchus</taxon>
    </lineage>
</organism>
<dbReference type="GO" id="GO:0004519">
    <property type="term" value="F:endonuclease activity"/>
    <property type="evidence" value="ECO:0007669"/>
    <property type="project" value="UniProtKB-KW"/>
</dbReference>
<name>A0AAV4DX56_9GAST</name>
<keyword evidence="1" id="KW-0255">Endonuclease</keyword>
<protein>
    <submittedName>
        <fullName evidence="1">Endonuclease-reverse transcriptase</fullName>
    </submittedName>
</protein>
<keyword evidence="1" id="KW-0540">Nuclease</keyword>
<dbReference type="InterPro" id="IPR036691">
    <property type="entry name" value="Endo/exonu/phosph_ase_sf"/>
</dbReference>
<keyword evidence="1" id="KW-0378">Hydrolase</keyword>
<reference evidence="1 2" key="1">
    <citation type="journal article" date="2021" name="Elife">
        <title>Chloroplast acquisition without the gene transfer in kleptoplastic sea slugs, Plakobranchus ocellatus.</title>
        <authorList>
            <person name="Maeda T."/>
            <person name="Takahashi S."/>
            <person name="Yoshida T."/>
            <person name="Shimamura S."/>
            <person name="Takaki Y."/>
            <person name="Nagai Y."/>
            <person name="Toyoda A."/>
            <person name="Suzuki Y."/>
            <person name="Arimoto A."/>
            <person name="Ishii H."/>
            <person name="Satoh N."/>
            <person name="Nishiyama T."/>
            <person name="Hasebe M."/>
            <person name="Maruyama T."/>
            <person name="Minagawa J."/>
            <person name="Obokata J."/>
            <person name="Shigenobu S."/>
        </authorList>
    </citation>
    <scope>NUCLEOTIDE SEQUENCE [LARGE SCALE GENOMIC DNA]</scope>
</reference>
<feature type="non-terminal residue" evidence="1">
    <location>
        <position position="1"/>
    </location>
</feature>
<proteinExistence type="predicted"/>
<comment type="caution">
    <text evidence="1">The sequence shown here is derived from an EMBL/GenBank/DDBJ whole genome shotgun (WGS) entry which is preliminary data.</text>
</comment>
<dbReference type="AlphaFoldDB" id="A0AAV4DX56"/>
<dbReference type="Proteomes" id="UP000735302">
    <property type="component" value="Unassembled WGS sequence"/>
</dbReference>
<dbReference type="SUPFAM" id="SSF56219">
    <property type="entry name" value="DNase I-like"/>
    <property type="match status" value="1"/>
</dbReference>
<gene>
    <name evidence="1" type="ORF">PoB_007520300</name>
</gene>
<dbReference type="PANTHER" id="PTHR19446">
    <property type="entry name" value="REVERSE TRANSCRIPTASES"/>
    <property type="match status" value="1"/>
</dbReference>
<accession>A0AAV4DX56</accession>
<evidence type="ECO:0000313" key="2">
    <source>
        <dbReference type="Proteomes" id="UP000735302"/>
    </source>
</evidence>
<dbReference type="EMBL" id="BLXT01008440">
    <property type="protein sequence ID" value="GFO48698.1"/>
    <property type="molecule type" value="Genomic_DNA"/>
</dbReference>
<dbReference type="Gene3D" id="3.60.10.10">
    <property type="entry name" value="Endonuclease/exonuclease/phosphatase"/>
    <property type="match status" value="1"/>
</dbReference>